<evidence type="ECO:0000313" key="2">
    <source>
        <dbReference type="Proteomes" id="UP001295794"/>
    </source>
</evidence>
<sequence>MGVDVSEVLDASRPRQLSYYLVTLLIAPFRLVPPLSWAYVAYRIHTGSVQSLEWKGRLLFAVCVSEVSVLSFPLRAFANPLQVLFSIYHYYLYCFISAPWKHGSGNISQLQIAFERVLKAGLASVDGGSIRRPGSPAEPITQLESDDPRAIDFRDSLRTWFGRVPWSHVRKLQVQQWVYWSIFNKDLPPEREMPAAHRAVLDDTLQLLEMRLGMKIPDGSNPAASPMRLTIDRVEVCGRPFFFYVIVGLINRYLSFWYGRYWKLRRGNYNGLEYLLYVPEGWTVDAGPSPIVFLHGLGLGLLQYYPMTKKLYRGFSDRPLLIPIQPHISQDIFHPQYLNPLCRQDFADLLAGLVDALGWVDRDPDDLCKEASPTTGVTMLSHSNGSYPHAWCLKQHPEIVSRSCFVDPVVFGSWEGDVCYRFLYRSATTGFELFIRYFVGTELGVSNLLRRNFDWSSNSLWAEEIQVSMNPLQPSSYWEERMPSSMPRSDLGVIIRCVCSDQILQRVEKYLTSHGVKEGLWHDPEGQHGQALLTGSPGLKRIMQWLQDEPVRSRRGDSSLTFIP</sequence>
<organism evidence="1 2">
    <name type="scientific">Mycena citricolor</name>
    <dbReference type="NCBI Taxonomy" id="2018698"/>
    <lineage>
        <taxon>Eukaryota</taxon>
        <taxon>Fungi</taxon>
        <taxon>Dikarya</taxon>
        <taxon>Basidiomycota</taxon>
        <taxon>Agaricomycotina</taxon>
        <taxon>Agaricomycetes</taxon>
        <taxon>Agaricomycetidae</taxon>
        <taxon>Agaricales</taxon>
        <taxon>Marasmiineae</taxon>
        <taxon>Mycenaceae</taxon>
        <taxon>Mycena</taxon>
    </lineage>
</organism>
<gene>
    <name evidence="1" type="ORF">MYCIT1_LOCUS23501</name>
</gene>
<dbReference type="AlphaFoldDB" id="A0AAD2HIN2"/>
<accession>A0AAD2HIN2</accession>
<dbReference type="Proteomes" id="UP001295794">
    <property type="component" value="Unassembled WGS sequence"/>
</dbReference>
<keyword evidence="2" id="KW-1185">Reference proteome</keyword>
<comment type="caution">
    <text evidence="1">The sequence shown here is derived from an EMBL/GenBank/DDBJ whole genome shotgun (WGS) entry which is preliminary data.</text>
</comment>
<dbReference type="PANTHER" id="PTHR37471">
    <property type="entry name" value="UNNAMED PRODUCT"/>
    <property type="match status" value="1"/>
</dbReference>
<evidence type="ECO:0000313" key="1">
    <source>
        <dbReference type="EMBL" id="CAK5275613.1"/>
    </source>
</evidence>
<dbReference type="PANTHER" id="PTHR37471:SF1">
    <property type="entry name" value="AB HYDROLASE-1 DOMAIN-CONTAINING PROTEIN"/>
    <property type="match status" value="1"/>
</dbReference>
<evidence type="ECO:0008006" key="3">
    <source>
        <dbReference type="Google" id="ProtNLM"/>
    </source>
</evidence>
<reference evidence="1" key="1">
    <citation type="submission" date="2023-11" db="EMBL/GenBank/DDBJ databases">
        <authorList>
            <person name="De Vega J J."/>
            <person name="De Vega J J."/>
        </authorList>
    </citation>
    <scope>NUCLEOTIDE SEQUENCE</scope>
</reference>
<dbReference type="EMBL" id="CAVNYO010000405">
    <property type="protein sequence ID" value="CAK5275613.1"/>
    <property type="molecule type" value="Genomic_DNA"/>
</dbReference>
<proteinExistence type="predicted"/>
<dbReference type="SUPFAM" id="SSF53474">
    <property type="entry name" value="alpha/beta-Hydrolases"/>
    <property type="match status" value="1"/>
</dbReference>
<name>A0AAD2HIN2_9AGAR</name>
<protein>
    <recommendedName>
        <fullName evidence="3">Alpha/beta-hydrolase</fullName>
    </recommendedName>
</protein>
<dbReference type="Gene3D" id="3.40.50.1820">
    <property type="entry name" value="alpha/beta hydrolase"/>
    <property type="match status" value="1"/>
</dbReference>
<dbReference type="InterPro" id="IPR029058">
    <property type="entry name" value="AB_hydrolase_fold"/>
</dbReference>